<dbReference type="InterPro" id="IPR003172">
    <property type="entry name" value="ML_dom"/>
</dbReference>
<comment type="similarity">
    <text evidence="1">Belongs to the IUNH family.</text>
</comment>
<dbReference type="SUPFAM" id="SSF53590">
    <property type="entry name" value="Nucleoside hydrolase"/>
    <property type="match status" value="1"/>
</dbReference>
<dbReference type="Pfam" id="PF01156">
    <property type="entry name" value="IU_nuc_hydro"/>
    <property type="match status" value="1"/>
</dbReference>
<evidence type="ECO:0000313" key="5">
    <source>
        <dbReference type="Proteomes" id="UP000249619"/>
    </source>
</evidence>
<dbReference type="Gene3D" id="3.90.245.10">
    <property type="entry name" value="Ribonucleoside hydrolase-like"/>
    <property type="match status" value="1"/>
</dbReference>
<keyword evidence="5" id="KW-1185">Reference proteome</keyword>
<accession>A0A364MV52</accession>
<dbReference type="Proteomes" id="UP000249619">
    <property type="component" value="Unassembled WGS sequence"/>
</dbReference>
<dbReference type="InterPro" id="IPR001910">
    <property type="entry name" value="Inosine/uridine_hydrolase_dom"/>
</dbReference>
<dbReference type="Pfam" id="PF02221">
    <property type="entry name" value="E1_DerP2_DerF2"/>
    <property type="match status" value="1"/>
</dbReference>
<comment type="caution">
    <text evidence="4">The sequence shown here is derived from an EMBL/GenBank/DDBJ whole genome shotgun (WGS) entry which is preliminary data.</text>
</comment>
<evidence type="ECO:0000313" key="4">
    <source>
        <dbReference type="EMBL" id="RAR04608.1"/>
    </source>
</evidence>
<dbReference type="EMBL" id="QGDH01000151">
    <property type="protein sequence ID" value="RAR04608.1"/>
    <property type="molecule type" value="Genomic_DNA"/>
</dbReference>
<dbReference type="STRING" id="183478.A0A364MV52"/>
<dbReference type="PANTHER" id="PTHR43264:SF1">
    <property type="entry name" value="INOSINE_URIDINE-PREFERRING NUCLEOSIDE HYDROLASE DOMAIN-CONTAINING PROTEIN"/>
    <property type="match status" value="1"/>
</dbReference>
<dbReference type="SUPFAM" id="SSF81296">
    <property type="entry name" value="E set domains"/>
    <property type="match status" value="1"/>
</dbReference>
<sequence length="397" mass="42847">MATRKNLIIDTDLHSDVDDAGALLLGATIPNLKLLGVNVNHPCSYSALCASAILAHYGHGDIPIGIPRPLNHQTFFDNWHYAVGEYTSKVAYHWSGGSLPWGKAEDAWDPVVLYRKLLSEAEDGSVTIASIGFLDNLSGLLNSAADEYSELNGRELAKAKVAELAVMGGKYPQGRSWNFWGSKPELAEHVLSTWGGKITFIGNDVGKDVLIGGPLMAMPHRAKTGPFTAAMQLTTLFVAALSAVSVSASPSWMGGDQVVVKEDYKVPGDNPLYFCDDPADDILKIEKVDLSPNPPKPGEKLSIKATGNFKEEVGEGFKMHLQVKYGLITLINQNADGCDTIKKGDLECPLNKGEMSLTKDVDLPREIPPGQYGVLADVTTKEGDKITCLTAKIAFHR</sequence>
<organism evidence="4 5">
    <name type="scientific">Stemphylium lycopersici</name>
    <name type="common">Tomato gray leaf spot disease fungus</name>
    <name type="synonym">Thyrospora lycopersici</name>
    <dbReference type="NCBI Taxonomy" id="183478"/>
    <lineage>
        <taxon>Eukaryota</taxon>
        <taxon>Fungi</taxon>
        <taxon>Dikarya</taxon>
        <taxon>Ascomycota</taxon>
        <taxon>Pezizomycotina</taxon>
        <taxon>Dothideomycetes</taxon>
        <taxon>Pleosporomycetidae</taxon>
        <taxon>Pleosporales</taxon>
        <taxon>Pleosporineae</taxon>
        <taxon>Pleosporaceae</taxon>
        <taxon>Stemphylium</taxon>
    </lineage>
</organism>
<name>A0A364MV52_STELY</name>
<evidence type="ECO:0000259" key="3">
    <source>
        <dbReference type="SMART" id="SM00737"/>
    </source>
</evidence>
<dbReference type="InterPro" id="IPR033917">
    <property type="entry name" value="ML_PG-PI_TP"/>
</dbReference>
<dbReference type="CDD" id="cd00917">
    <property type="entry name" value="PG-PI_TP"/>
    <property type="match status" value="1"/>
</dbReference>
<dbReference type="InterPro" id="IPR014756">
    <property type="entry name" value="Ig_E-set"/>
</dbReference>
<gene>
    <name evidence="4" type="ORF">DDE83_007756</name>
</gene>
<dbReference type="InterPro" id="IPR036452">
    <property type="entry name" value="Ribo_hydro-like"/>
</dbReference>
<reference evidence="5" key="1">
    <citation type="submission" date="2018-05" db="EMBL/GenBank/DDBJ databases">
        <title>Draft genome sequence of Stemphylium lycopersici strain CIDEFI 213.</title>
        <authorList>
            <person name="Medina R."/>
            <person name="Franco M.E.E."/>
            <person name="Lucentini C.G."/>
            <person name="Saparrat M.C.N."/>
            <person name="Balatti P.A."/>
        </authorList>
    </citation>
    <scope>NUCLEOTIDE SEQUENCE [LARGE SCALE GENOMIC DNA]</scope>
    <source>
        <strain evidence="5">CIDEFI 213</strain>
    </source>
</reference>
<feature type="domain" description="MD-2-related lipid-recognition" evidence="3">
    <location>
        <begin position="272"/>
        <end position="393"/>
    </location>
</feature>
<evidence type="ECO:0000256" key="2">
    <source>
        <dbReference type="ARBA" id="ARBA00016056"/>
    </source>
</evidence>
<dbReference type="Gene3D" id="2.60.40.770">
    <property type="match status" value="1"/>
</dbReference>
<dbReference type="SMART" id="SM00737">
    <property type="entry name" value="ML"/>
    <property type="match status" value="1"/>
</dbReference>
<evidence type="ECO:0000256" key="1">
    <source>
        <dbReference type="ARBA" id="ARBA00009176"/>
    </source>
</evidence>
<protein>
    <recommendedName>
        <fullName evidence="2">Phosphatidylglycerol/phosphatidylinositol transfer protein</fullName>
    </recommendedName>
</protein>
<proteinExistence type="inferred from homology"/>
<dbReference type="GO" id="GO:0032366">
    <property type="term" value="P:intracellular sterol transport"/>
    <property type="evidence" value="ECO:0007669"/>
    <property type="project" value="InterPro"/>
</dbReference>
<dbReference type="AlphaFoldDB" id="A0A364MV52"/>
<dbReference type="GO" id="GO:0016799">
    <property type="term" value="F:hydrolase activity, hydrolyzing N-glycosyl compounds"/>
    <property type="evidence" value="ECO:0007669"/>
    <property type="project" value="InterPro"/>
</dbReference>
<dbReference type="PANTHER" id="PTHR43264">
    <property type="match status" value="1"/>
</dbReference>